<evidence type="ECO:0000313" key="6">
    <source>
        <dbReference type="Proteomes" id="UP000001826"/>
    </source>
</evidence>
<evidence type="ECO:0000256" key="2">
    <source>
        <dbReference type="ARBA" id="ARBA00047518"/>
    </source>
</evidence>
<dbReference type="EC" id="2.7.7.108" evidence="1"/>
<dbReference type="PaxDb" id="190192-MK1292"/>
<dbReference type="GO" id="GO:0070733">
    <property type="term" value="F:AMPylase activity"/>
    <property type="evidence" value="ECO:0007669"/>
    <property type="project" value="UniProtKB-EC"/>
</dbReference>
<gene>
    <name evidence="5" type="ordered locus">MK1292</name>
</gene>
<dbReference type="PANTHER" id="PTHR37030:SF1">
    <property type="entry name" value="NUCLEOTIDYLTRANSFERASE"/>
    <property type="match status" value="1"/>
</dbReference>
<name>Q8TVU6_METKA</name>
<dbReference type="Gene3D" id="3.30.460.10">
    <property type="entry name" value="Beta Polymerase, domain 2"/>
    <property type="match status" value="1"/>
</dbReference>
<dbReference type="PROSITE" id="PS50910">
    <property type="entry name" value="HEPN"/>
    <property type="match status" value="1"/>
</dbReference>
<dbReference type="EMBL" id="AE009439">
    <property type="protein sequence ID" value="AAM02505.1"/>
    <property type="molecule type" value="Genomic_DNA"/>
</dbReference>
<sequence length="247" mass="27565">MRRTGPGAGAVGSVPSWEWVRRLGEAARRVLGEDARVVPFGSVAKGRAVPGSDLDVMVVSERAPSSFRERARIAYELCEEAGVPEDRVDVLIVRPKDFEVWGRMLMTSESDDTRALVEELLERGERFLRSAVESEERGWNDLAALHAHQAVELTIKAALIALGEAPPGTHFLGKLLGRLHRVTGKDAFGELSRRYRWELRELSHAWSEVRYGHYPGEDVDVGELVEVAREVVEAVRDYVLRLVDVGD</sequence>
<comment type="catalytic activity">
    <reaction evidence="2">
        <text>O-(5'-adenylyl)-L-tyrosyl-[protein] + ATP = O-[5'-(adenylyl-(5'-&gt;3')-adenylyl)]-L-tyrosyl-[protein] + diphosphate</text>
        <dbReference type="Rhea" id="RHEA:66528"/>
        <dbReference type="Rhea" id="RHEA-COMP:13846"/>
        <dbReference type="Rhea" id="RHEA-COMP:17046"/>
        <dbReference type="ChEBI" id="CHEBI:30616"/>
        <dbReference type="ChEBI" id="CHEBI:33019"/>
        <dbReference type="ChEBI" id="CHEBI:83624"/>
        <dbReference type="ChEBI" id="CHEBI:167160"/>
    </reaction>
</comment>
<dbReference type="InParanoid" id="Q8TVU6"/>
<dbReference type="Pfam" id="PF01909">
    <property type="entry name" value="NTP_transf_2"/>
    <property type="match status" value="1"/>
</dbReference>
<accession>Q8TVU6</accession>
<dbReference type="KEGG" id="mka:MK1292"/>
<reference evidence="5 6" key="1">
    <citation type="journal article" date="2002" name="Proc. Natl. Acad. Sci. U.S.A.">
        <title>The complete genome of hyperthermophile Methanopyrus kandleri AV19 and monophyly of archaeal methanogens.</title>
        <authorList>
            <person name="Slesarev A.I."/>
            <person name="Mezhevaya K.V."/>
            <person name="Makarova K.S."/>
            <person name="Polushin N.N."/>
            <person name="Shcherbinina O.V."/>
            <person name="Shakhova V.V."/>
            <person name="Belova G.I."/>
            <person name="Aravind L."/>
            <person name="Natale D.A."/>
            <person name="Rogozin I.B."/>
            <person name="Tatusov R.L."/>
            <person name="Wolf Y.I."/>
            <person name="Stetter K.O."/>
            <person name="Malykh A.G."/>
            <person name="Koonin E.V."/>
            <person name="Kozyavkin S.A."/>
        </authorList>
    </citation>
    <scope>NUCLEOTIDE SEQUENCE [LARGE SCALE GENOMIC DNA]</scope>
    <source>
        <strain evidence="6">AV19 / DSM 6324 / JCM 9639 / NBRC 100938</strain>
    </source>
</reference>
<feature type="domain" description="HEPN" evidence="4">
    <location>
        <begin position="121"/>
        <end position="242"/>
    </location>
</feature>
<dbReference type="PANTHER" id="PTHR37030">
    <property type="entry name" value="NUCLEOTIDYLTRANSFERASE"/>
    <property type="match status" value="1"/>
</dbReference>
<keyword evidence="6" id="KW-1185">Reference proteome</keyword>
<dbReference type="InterPro" id="IPR002934">
    <property type="entry name" value="Polymerase_NTP_transf_dom"/>
</dbReference>
<dbReference type="InterPro" id="IPR043519">
    <property type="entry name" value="NT_sf"/>
</dbReference>
<dbReference type="EnsemblBacteria" id="AAM02505">
    <property type="protein sequence ID" value="AAM02505"/>
    <property type="gene ID" value="MK1292"/>
</dbReference>
<evidence type="ECO:0000256" key="3">
    <source>
        <dbReference type="ARBA" id="ARBA00048696"/>
    </source>
</evidence>
<dbReference type="InterPro" id="IPR007842">
    <property type="entry name" value="HEPN_dom"/>
</dbReference>
<dbReference type="HOGENOM" id="CLU_1122627_0_0_2"/>
<dbReference type="SUPFAM" id="SSF81301">
    <property type="entry name" value="Nucleotidyltransferase"/>
    <property type="match status" value="1"/>
</dbReference>
<dbReference type="STRING" id="190192.MK1292"/>
<organism evidence="5 6">
    <name type="scientific">Methanopyrus kandleri (strain AV19 / DSM 6324 / JCM 9639 / NBRC 100938)</name>
    <dbReference type="NCBI Taxonomy" id="190192"/>
    <lineage>
        <taxon>Archaea</taxon>
        <taxon>Methanobacteriati</taxon>
        <taxon>Methanobacteriota</taxon>
        <taxon>Methanomada group</taxon>
        <taxon>Methanopyri</taxon>
        <taxon>Methanopyrales</taxon>
        <taxon>Methanopyraceae</taxon>
        <taxon>Methanopyrus</taxon>
    </lineage>
</organism>
<evidence type="ECO:0000259" key="4">
    <source>
        <dbReference type="PROSITE" id="PS50910"/>
    </source>
</evidence>
<dbReference type="Proteomes" id="UP000001826">
    <property type="component" value="Chromosome"/>
</dbReference>
<comment type="catalytic activity">
    <reaction evidence="3">
        <text>L-tyrosyl-[protein] + ATP = O-(5'-adenylyl)-L-tyrosyl-[protein] + diphosphate</text>
        <dbReference type="Rhea" id="RHEA:54288"/>
        <dbReference type="Rhea" id="RHEA-COMP:10136"/>
        <dbReference type="Rhea" id="RHEA-COMP:13846"/>
        <dbReference type="ChEBI" id="CHEBI:30616"/>
        <dbReference type="ChEBI" id="CHEBI:33019"/>
        <dbReference type="ChEBI" id="CHEBI:46858"/>
        <dbReference type="ChEBI" id="CHEBI:83624"/>
        <dbReference type="EC" id="2.7.7.108"/>
    </reaction>
</comment>
<dbReference type="Gene3D" id="1.20.120.330">
    <property type="entry name" value="Nucleotidyltransferases domain 2"/>
    <property type="match status" value="1"/>
</dbReference>
<dbReference type="AlphaFoldDB" id="Q8TVU6"/>
<dbReference type="SMART" id="SM00748">
    <property type="entry name" value="HEPN"/>
    <property type="match status" value="1"/>
</dbReference>
<dbReference type="Pfam" id="PF05168">
    <property type="entry name" value="HEPN"/>
    <property type="match status" value="1"/>
</dbReference>
<proteinExistence type="predicted"/>
<protein>
    <recommendedName>
        <fullName evidence="1">protein adenylyltransferase</fullName>
        <ecNumber evidence="1">2.7.7.108</ecNumber>
    </recommendedName>
</protein>
<evidence type="ECO:0000313" key="5">
    <source>
        <dbReference type="EMBL" id="AAM02505.1"/>
    </source>
</evidence>
<evidence type="ECO:0000256" key="1">
    <source>
        <dbReference type="ARBA" id="ARBA00034531"/>
    </source>
</evidence>
<dbReference type="SUPFAM" id="SSF81593">
    <property type="entry name" value="Nucleotidyltransferase substrate binding subunit/domain"/>
    <property type="match status" value="1"/>
</dbReference>
<dbReference type="CDD" id="cd05403">
    <property type="entry name" value="NT_KNTase_like"/>
    <property type="match status" value="1"/>
</dbReference>